<proteinExistence type="predicted"/>
<dbReference type="Proteomes" id="UP001458880">
    <property type="component" value="Unassembled WGS sequence"/>
</dbReference>
<feature type="signal peptide" evidence="1">
    <location>
        <begin position="1"/>
        <end position="26"/>
    </location>
</feature>
<dbReference type="InterPro" id="IPR036249">
    <property type="entry name" value="Thioredoxin-like_sf"/>
</dbReference>
<dbReference type="PANTHER" id="PTHR45815:SF3">
    <property type="entry name" value="PROTEIN DISULFIDE-ISOMERASE A6"/>
    <property type="match status" value="1"/>
</dbReference>
<dbReference type="GO" id="GO:0034976">
    <property type="term" value="P:response to endoplasmic reticulum stress"/>
    <property type="evidence" value="ECO:0007669"/>
    <property type="project" value="TreeGrafter"/>
</dbReference>
<accession>A0AAW1JFD0</accession>
<protein>
    <submittedName>
        <fullName evidence="3">Thioredoxin</fullName>
    </submittedName>
</protein>
<sequence>MRSQPKAVTMFFHNLNLLLLIVNTFAFYEESPYVTELDVENFEREVTNGSDIWLLQFFSTSNDDCHAYSDEYEKIGKALNGFIKVGAVDVNRARLLAYKHNIRKLPTLIYVNKDRTVTKHKGERQAMDVVNMAVKLISKQMKDSLIEKYIDLPFIKELTTTEIDKQVKVSGRWIVGHVNSEKPDENFKTENFKTSFIHVAEKLQDNIKFGFIDYNRIEESETINEIPSMMFYFGKRSNRTELKFTGNMKSIDEIINWVLTNVKKPDVLELSSEDVLRESCVNKKYCIITLVDTPSNCDKYCRKETKYVISSLTERYKYFSATWALVKKGTMPTLEDIFGITINTKLPAMLVVNVQTLASKELEDVDEENAQSFLEDIFHGKGFPEHRLPGFDNLLQEHYKPWHDEL</sequence>
<reference evidence="3 4" key="1">
    <citation type="journal article" date="2024" name="BMC Genomics">
        <title>De novo assembly and annotation of Popillia japonica's genome with initial clues to its potential as an invasive pest.</title>
        <authorList>
            <person name="Cucini C."/>
            <person name="Boschi S."/>
            <person name="Funari R."/>
            <person name="Cardaioli E."/>
            <person name="Iannotti N."/>
            <person name="Marturano G."/>
            <person name="Paoli F."/>
            <person name="Bruttini M."/>
            <person name="Carapelli A."/>
            <person name="Frati F."/>
            <person name="Nardi F."/>
        </authorList>
    </citation>
    <scope>NUCLEOTIDE SEQUENCE [LARGE SCALE GENOMIC DNA]</scope>
    <source>
        <strain evidence="3">DMR45628</strain>
    </source>
</reference>
<feature type="chain" id="PRO_5043463698" evidence="1">
    <location>
        <begin position="27"/>
        <end position="406"/>
    </location>
</feature>
<dbReference type="PANTHER" id="PTHR45815">
    <property type="entry name" value="PROTEIN DISULFIDE-ISOMERASE A6"/>
    <property type="match status" value="1"/>
</dbReference>
<name>A0AAW1JFD0_POPJA</name>
<dbReference type="EMBL" id="JASPKY010000399">
    <property type="protein sequence ID" value="KAK9702137.1"/>
    <property type="molecule type" value="Genomic_DNA"/>
</dbReference>
<keyword evidence="1" id="KW-0732">Signal</keyword>
<evidence type="ECO:0000313" key="3">
    <source>
        <dbReference type="EMBL" id="KAK9702137.1"/>
    </source>
</evidence>
<keyword evidence="4" id="KW-1185">Reference proteome</keyword>
<feature type="domain" description="Thioredoxin" evidence="2">
    <location>
        <begin position="35"/>
        <end position="131"/>
    </location>
</feature>
<dbReference type="Gene3D" id="3.40.30.10">
    <property type="entry name" value="Glutaredoxin"/>
    <property type="match status" value="2"/>
</dbReference>
<evidence type="ECO:0000313" key="4">
    <source>
        <dbReference type="Proteomes" id="UP001458880"/>
    </source>
</evidence>
<dbReference type="InterPro" id="IPR013766">
    <property type="entry name" value="Thioredoxin_domain"/>
</dbReference>
<dbReference type="Pfam" id="PF00085">
    <property type="entry name" value="Thioredoxin"/>
    <property type="match status" value="1"/>
</dbReference>
<evidence type="ECO:0000259" key="2">
    <source>
        <dbReference type="Pfam" id="PF00085"/>
    </source>
</evidence>
<evidence type="ECO:0000256" key="1">
    <source>
        <dbReference type="SAM" id="SignalP"/>
    </source>
</evidence>
<dbReference type="GO" id="GO:0015035">
    <property type="term" value="F:protein-disulfide reductase activity"/>
    <property type="evidence" value="ECO:0007669"/>
    <property type="project" value="TreeGrafter"/>
</dbReference>
<dbReference type="SUPFAM" id="SSF52833">
    <property type="entry name" value="Thioredoxin-like"/>
    <property type="match status" value="2"/>
</dbReference>
<dbReference type="AlphaFoldDB" id="A0AAW1JFD0"/>
<gene>
    <name evidence="3" type="ORF">QE152_g30149</name>
</gene>
<comment type="caution">
    <text evidence="3">The sequence shown here is derived from an EMBL/GenBank/DDBJ whole genome shotgun (WGS) entry which is preliminary data.</text>
</comment>
<dbReference type="GO" id="GO:0005788">
    <property type="term" value="C:endoplasmic reticulum lumen"/>
    <property type="evidence" value="ECO:0007669"/>
    <property type="project" value="TreeGrafter"/>
</dbReference>
<organism evidence="3 4">
    <name type="scientific">Popillia japonica</name>
    <name type="common">Japanese beetle</name>
    <dbReference type="NCBI Taxonomy" id="7064"/>
    <lineage>
        <taxon>Eukaryota</taxon>
        <taxon>Metazoa</taxon>
        <taxon>Ecdysozoa</taxon>
        <taxon>Arthropoda</taxon>
        <taxon>Hexapoda</taxon>
        <taxon>Insecta</taxon>
        <taxon>Pterygota</taxon>
        <taxon>Neoptera</taxon>
        <taxon>Endopterygota</taxon>
        <taxon>Coleoptera</taxon>
        <taxon>Polyphaga</taxon>
        <taxon>Scarabaeiformia</taxon>
        <taxon>Scarabaeidae</taxon>
        <taxon>Rutelinae</taxon>
        <taxon>Popillia</taxon>
    </lineage>
</organism>